<comment type="function">
    <text evidence="7">PPIases accelerate the folding of proteins. It prefers amino acid residues with hydrophobic side chains like leucine and phenylalanine in the P1 position of the peptides substrates.</text>
</comment>
<dbReference type="PANTHER" id="PTHR43629">
    <property type="entry name" value="PEPTIDYL-PROLYL CIS-TRANS ISOMERASE"/>
    <property type="match status" value="1"/>
</dbReference>
<dbReference type="InterPro" id="IPR046357">
    <property type="entry name" value="PPIase_dom_sf"/>
</dbReference>
<keyword evidence="3" id="KW-0963">Cytoplasm</keyword>
<protein>
    <recommendedName>
        <fullName evidence="4">Peptidyl-prolyl cis-trans isomerase C</fullName>
    </recommendedName>
    <alternativeName>
        <fullName evidence="6">Parvulin</fullName>
    </alternativeName>
    <alternativeName>
        <fullName evidence="5">Rotamase C</fullName>
    </alternativeName>
</protein>
<keyword evidence="11" id="KW-1185">Reference proteome</keyword>
<gene>
    <name evidence="10" type="ORF">MNKW57_07660</name>
</gene>
<proteinExistence type="inferred from homology"/>
<dbReference type="Pfam" id="PF00639">
    <property type="entry name" value="Rotamase"/>
    <property type="match status" value="1"/>
</dbReference>
<dbReference type="InterPro" id="IPR023058">
    <property type="entry name" value="PPIase_PpiC_CS"/>
</dbReference>
<feature type="domain" description="PpiC" evidence="9">
    <location>
        <begin position="1"/>
        <end position="92"/>
    </location>
</feature>
<evidence type="ECO:0000313" key="11">
    <source>
        <dbReference type="Proteomes" id="UP001224392"/>
    </source>
</evidence>
<evidence type="ECO:0000256" key="5">
    <source>
        <dbReference type="ARBA" id="ARBA00041926"/>
    </source>
</evidence>
<dbReference type="PROSITE" id="PS50198">
    <property type="entry name" value="PPIC_PPIASE_2"/>
    <property type="match status" value="1"/>
</dbReference>
<accession>A0ABQ6LWG7</accession>
<comment type="caution">
    <text evidence="10">The sequence shown here is derived from an EMBL/GenBank/DDBJ whole genome shotgun (WGS) entry which is preliminary data.</text>
</comment>
<name>A0ABQ6LWG7_9GAMM</name>
<reference evidence="10 11" key="1">
    <citation type="submission" date="2023-04" db="EMBL/GenBank/DDBJ databases">
        <title>Marinobulbifer ophiurae gen. nov., sp. Nov., isolate from tissue of brittle star Ophioplocus japonicus.</title>
        <authorList>
            <person name="Kawano K."/>
            <person name="Sawayama S."/>
            <person name="Nakagawa S."/>
        </authorList>
    </citation>
    <scope>NUCLEOTIDE SEQUENCE [LARGE SCALE GENOMIC DNA]</scope>
    <source>
        <strain evidence="10 11">NKW57</strain>
    </source>
</reference>
<evidence type="ECO:0000256" key="8">
    <source>
        <dbReference type="PROSITE-ProRule" id="PRU00278"/>
    </source>
</evidence>
<evidence type="ECO:0000313" key="10">
    <source>
        <dbReference type="EMBL" id="GMG86445.1"/>
    </source>
</evidence>
<sequence length="95" mass="10283">MSSASARHILVATEKQCNELKQQIADGADFAEVAKQYSNCPSGRQGGDLGEFAKGMMVPEFDEVVFSKDSEIGAVQGPVKTQFGYHLVEVTSRND</sequence>
<dbReference type="PROSITE" id="PS01096">
    <property type="entry name" value="PPIC_PPIASE_1"/>
    <property type="match status" value="1"/>
</dbReference>
<evidence type="ECO:0000256" key="3">
    <source>
        <dbReference type="ARBA" id="ARBA00022490"/>
    </source>
</evidence>
<dbReference type="InterPro" id="IPR000297">
    <property type="entry name" value="PPIase_PpiC"/>
</dbReference>
<dbReference type="InterPro" id="IPR052204">
    <property type="entry name" value="PpiC/parvulin_rotamase"/>
</dbReference>
<dbReference type="Gene3D" id="3.10.50.40">
    <property type="match status" value="1"/>
</dbReference>
<keyword evidence="8 10" id="KW-0413">Isomerase</keyword>
<evidence type="ECO:0000259" key="9">
    <source>
        <dbReference type="PROSITE" id="PS50198"/>
    </source>
</evidence>
<comment type="similarity">
    <text evidence="2">Belongs to the PpiC/parvulin rotamase family.</text>
</comment>
<dbReference type="PANTHER" id="PTHR43629:SF2">
    <property type="entry name" value="RHODANESE-LIKE_PPIC DOMAIN-CONTAINING PROTEIN 12, CHLOROPLASTIC"/>
    <property type="match status" value="1"/>
</dbReference>
<evidence type="ECO:0000256" key="6">
    <source>
        <dbReference type="ARBA" id="ARBA00043072"/>
    </source>
</evidence>
<dbReference type="GO" id="GO:0016853">
    <property type="term" value="F:isomerase activity"/>
    <property type="evidence" value="ECO:0007669"/>
    <property type="project" value="UniProtKB-KW"/>
</dbReference>
<evidence type="ECO:0000256" key="7">
    <source>
        <dbReference type="ARBA" id="ARBA00046231"/>
    </source>
</evidence>
<evidence type="ECO:0000256" key="4">
    <source>
        <dbReference type="ARBA" id="ARBA00040926"/>
    </source>
</evidence>
<organism evidence="10 11">
    <name type="scientific">Biformimicrobium ophioploci</name>
    <dbReference type="NCBI Taxonomy" id="3036711"/>
    <lineage>
        <taxon>Bacteria</taxon>
        <taxon>Pseudomonadati</taxon>
        <taxon>Pseudomonadota</taxon>
        <taxon>Gammaproteobacteria</taxon>
        <taxon>Cellvibrionales</taxon>
        <taxon>Microbulbiferaceae</taxon>
        <taxon>Biformimicrobium</taxon>
    </lineage>
</organism>
<dbReference type="EMBL" id="BSYJ01000002">
    <property type="protein sequence ID" value="GMG86445.1"/>
    <property type="molecule type" value="Genomic_DNA"/>
</dbReference>
<dbReference type="RefSeq" id="WP_285762972.1">
    <property type="nucleotide sequence ID" value="NZ_BSYJ01000002.1"/>
</dbReference>
<evidence type="ECO:0000256" key="1">
    <source>
        <dbReference type="ARBA" id="ARBA00004496"/>
    </source>
</evidence>
<keyword evidence="8" id="KW-0697">Rotamase</keyword>
<dbReference type="Proteomes" id="UP001224392">
    <property type="component" value="Unassembled WGS sequence"/>
</dbReference>
<evidence type="ECO:0000256" key="2">
    <source>
        <dbReference type="ARBA" id="ARBA00007656"/>
    </source>
</evidence>
<comment type="subcellular location">
    <subcellularLocation>
        <location evidence="1">Cytoplasm</location>
    </subcellularLocation>
</comment>
<dbReference type="SUPFAM" id="SSF54534">
    <property type="entry name" value="FKBP-like"/>
    <property type="match status" value="1"/>
</dbReference>